<proteinExistence type="predicted"/>
<dbReference type="EMBL" id="CM042017">
    <property type="protein sequence ID" value="KAI3690745.1"/>
    <property type="molecule type" value="Genomic_DNA"/>
</dbReference>
<accession>A0ACB8Z3B5</accession>
<dbReference type="Proteomes" id="UP001055811">
    <property type="component" value="Linkage Group LG09"/>
</dbReference>
<evidence type="ECO:0000313" key="1">
    <source>
        <dbReference type="EMBL" id="KAI3690745.1"/>
    </source>
</evidence>
<name>A0ACB8Z3B5_CICIN</name>
<organism evidence="1 2">
    <name type="scientific">Cichorium intybus</name>
    <name type="common">Chicory</name>
    <dbReference type="NCBI Taxonomy" id="13427"/>
    <lineage>
        <taxon>Eukaryota</taxon>
        <taxon>Viridiplantae</taxon>
        <taxon>Streptophyta</taxon>
        <taxon>Embryophyta</taxon>
        <taxon>Tracheophyta</taxon>
        <taxon>Spermatophyta</taxon>
        <taxon>Magnoliopsida</taxon>
        <taxon>eudicotyledons</taxon>
        <taxon>Gunneridae</taxon>
        <taxon>Pentapetalae</taxon>
        <taxon>asterids</taxon>
        <taxon>campanulids</taxon>
        <taxon>Asterales</taxon>
        <taxon>Asteraceae</taxon>
        <taxon>Cichorioideae</taxon>
        <taxon>Cichorieae</taxon>
        <taxon>Cichoriinae</taxon>
        <taxon>Cichorium</taxon>
    </lineage>
</organism>
<comment type="caution">
    <text evidence="1">The sequence shown here is derived from an EMBL/GenBank/DDBJ whole genome shotgun (WGS) entry which is preliminary data.</text>
</comment>
<protein>
    <submittedName>
        <fullName evidence="1">Uncharacterized protein</fullName>
    </submittedName>
</protein>
<reference evidence="1 2" key="2">
    <citation type="journal article" date="2022" name="Mol. Ecol. Resour.">
        <title>The genomes of chicory, endive, great burdock and yacon provide insights into Asteraceae paleo-polyploidization history and plant inulin production.</title>
        <authorList>
            <person name="Fan W."/>
            <person name="Wang S."/>
            <person name="Wang H."/>
            <person name="Wang A."/>
            <person name="Jiang F."/>
            <person name="Liu H."/>
            <person name="Zhao H."/>
            <person name="Xu D."/>
            <person name="Zhang Y."/>
        </authorList>
    </citation>
    <scope>NUCLEOTIDE SEQUENCE [LARGE SCALE GENOMIC DNA]</scope>
    <source>
        <strain evidence="2">cv. Punajuju</strain>
        <tissue evidence="1">Leaves</tissue>
    </source>
</reference>
<sequence length="73" mass="8140">MRALMKAPLLVGCDVRNMTTETFEILSNKEVIHVNQDPLGIQVRKVKVSETDACLQVWAGPLSGTRFAVVLWN</sequence>
<evidence type="ECO:0000313" key="2">
    <source>
        <dbReference type="Proteomes" id="UP001055811"/>
    </source>
</evidence>
<gene>
    <name evidence="1" type="ORF">L2E82_48952</name>
</gene>
<reference evidence="2" key="1">
    <citation type="journal article" date="2022" name="Mol. Ecol. Resour.">
        <title>The genomes of chicory, endive, great burdock and yacon provide insights into Asteraceae palaeo-polyploidization history and plant inulin production.</title>
        <authorList>
            <person name="Fan W."/>
            <person name="Wang S."/>
            <person name="Wang H."/>
            <person name="Wang A."/>
            <person name="Jiang F."/>
            <person name="Liu H."/>
            <person name="Zhao H."/>
            <person name="Xu D."/>
            <person name="Zhang Y."/>
        </authorList>
    </citation>
    <scope>NUCLEOTIDE SEQUENCE [LARGE SCALE GENOMIC DNA]</scope>
    <source>
        <strain evidence="2">cv. Punajuju</strain>
    </source>
</reference>
<keyword evidence="2" id="KW-1185">Reference proteome</keyword>